<dbReference type="Proteomes" id="UP000828390">
    <property type="component" value="Unassembled WGS sequence"/>
</dbReference>
<dbReference type="EMBL" id="JAIWYP010000006">
    <property type="protein sequence ID" value="KAH3813124.1"/>
    <property type="molecule type" value="Genomic_DNA"/>
</dbReference>
<proteinExistence type="predicted"/>
<organism evidence="1 2">
    <name type="scientific">Dreissena polymorpha</name>
    <name type="common">Zebra mussel</name>
    <name type="synonym">Mytilus polymorpha</name>
    <dbReference type="NCBI Taxonomy" id="45954"/>
    <lineage>
        <taxon>Eukaryota</taxon>
        <taxon>Metazoa</taxon>
        <taxon>Spiralia</taxon>
        <taxon>Lophotrochozoa</taxon>
        <taxon>Mollusca</taxon>
        <taxon>Bivalvia</taxon>
        <taxon>Autobranchia</taxon>
        <taxon>Heteroconchia</taxon>
        <taxon>Euheterodonta</taxon>
        <taxon>Imparidentia</taxon>
        <taxon>Neoheterodontei</taxon>
        <taxon>Myida</taxon>
        <taxon>Dreissenoidea</taxon>
        <taxon>Dreissenidae</taxon>
        <taxon>Dreissena</taxon>
    </lineage>
</organism>
<protein>
    <submittedName>
        <fullName evidence="1">Uncharacterized protein</fullName>
    </submittedName>
</protein>
<comment type="caution">
    <text evidence="1">The sequence shown here is derived from an EMBL/GenBank/DDBJ whole genome shotgun (WGS) entry which is preliminary data.</text>
</comment>
<gene>
    <name evidence="1" type="ORF">DPMN_141574</name>
</gene>
<dbReference type="AlphaFoldDB" id="A0A9D4JK15"/>
<reference evidence="1" key="1">
    <citation type="journal article" date="2019" name="bioRxiv">
        <title>The Genome of the Zebra Mussel, Dreissena polymorpha: A Resource for Invasive Species Research.</title>
        <authorList>
            <person name="McCartney M.A."/>
            <person name="Auch B."/>
            <person name="Kono T."/>
            <person name="Mallez S."/>
            <person name="Zhang Y."/>
            <person name="Obille A."/>
            <person name="Becker A."/>
            <person name="Abrahante J.E."/>
            <person name="Garbe J."/>
            <person name="Badalamenti J.P."/>
            <person name="Herman A."/>
            <person name="Mangelson H."/>
            <person name="Liachko I."/>
            <person name="Sullivan S."/>
            <person name="Sone E.D."/>
            <person name="Koren S."/>
            <person name="Silverstein K.A.T."/>
            <person name="Beckman K.B."/>
            <person name="Gohl D.M."/>
        </authorList>
    </citation>
    <scope>NUCLEOTIDE SEQUENCE</scope>
    <source>
        <strain evidence="1">Duluth1</strain>
        <tissue evidence="1">Whole animal</tissue>
    </source>
</reference>
<sequence>MVDSITILTPGVGSWICACASPMYVTMCTCGFQSSSEIDIRHYSRIFNWGECLASSDIDIGH</sequence>
<evidence type="ECO:0000313" key="2">
    <source>
        <dbReference type="Proteomes" id="UP000828390"/>
    </source>
</evidence>
<keyword evidence="2" id="KW-1185">Reference proteome</keyword>
<accession>A0A9D4JK15</accession>
<reference evidence="1" key="2">
    <citation type="submission" date="2020-11" db="EMBL/GenBank/DDBJ databases">
        <authorList>
            <person name="McCartney M.A."/>
            <person name="Auch B."/>
            <person name="Kono T."/>
            <person name="Mallez S."/>
            <person name="Becker A."/>
            <person name="Gohl D.M."/>
            <person name="Silverstein K.A.T."/>
            <person name="Koren S."/>
            <person name="Bechman K.B."/>
            <person name="Herman A."/>
            <person name="Abrahante J.E."/>
            <person name="Garbe J."/>
        </authorList>
    </citation>
    <scope>NUCLEOTIDE SEQUENCE</scope>
    <source>
        <strain evidence="1">Duluth1</strain>
        <tissue evidence="1">Whole animal</tissue>
    </source>
</reference>
<evidence type="ECO:0000313" key="1">
    <source>
        <dbReference type="EMBL" id="KAH3813124.1"/>
    </source>
</evidence>
<name>A0A9D4JK15_DREPO</name>